<evidence type="ECO:0000256" key="3">
    <source>
        <dbReference type="ARBA" id="ARBA00022833"/>
    </source>
</evidence>
<evidence type="ECO:0000259" key="8">
    <source>
        <dbReference type="Pfam" id="PF04082"/>
    </source>
</evidence>
<keyword evidence="7" id="KW-0539">Nucleus</keyword>
<keyword evidence="2" id="KW-0479">Metal-binding</keyword>
<keyword evidence="4" id="KW-0805">Transcription regulation</keyword>
<dbReference type="Proteomes" id="UP001565368">
    <property type="component" value="Unassembled WGS sequence"/>
</dbReference>
<organism evidence="9 10">
    <name type="scientific">Vanrija albida</name>
    <dbReference type="NCBI Taxonomy" id="181172"/>
    <lineage>
        <taxon>Eukaryota</taxon>
        <taxon>Fungi</taxon>
        <taxon>Dikarya</taxon>
        <taxon>Basidiomycota</taxon>
        <taxon>Agaricomycotina</taxon>
        <taxon>Tremellomycetes</taxon>
        <taxon>Trichosporonales</taxon>
        <taxon>Trichosporonaceae</taxon>
        <taxon>Vanrija</taxon>
    </lineage>
</organism>
<evidence type="ECO:0000256" key="7">
    <source>
        <dbReference type="ARBA" id="ARBA00023242"/>
    </source>
</evidence>
<dbReference type="CDD" id="cd12148">
    <property type="entry name" value="fungal_TF_MHR"/>
    <property type="match status" value="1"/>
</dbReference>
<evidence type="ECO:0000256" key="6">
    <source>
        <dbReference type="ARBA" id="ARBA00023163"/>
    </source>
</evidence>
<proteinExistence type="predicted"/>
<dbReference type="PANTHER" id="PTHR47782:SF12">
    <property type="entry name" value="ZN(II)2CYS6 TRANSCRIPTION FACTOR (EUROFUNG)"/>
    <property type="match status" value="1"/>
</dbReference>
<name>A0ABR3PWC6_9TREE</name>
<dbReference type="RefSeq" id="XP_069206673.1">
    <property type="nucleotide sequence ID" value="XM_069354602.1"/>
</dbReference>
<accession>A0ABR3PWC6</accession>
<reference evidence="9 10" key="1">
    <citation type="submission" date="2023-08" db="EMBL/GenBank/DDBJ databases">
        <title>Annotated Genome Sequence of Vanrija albida AlHP1.</title>
        <authorList>
            <person name="Herzog R."/>
        </authorList>
    </citation>
    <scope>NUCLEOTIDE SEQUENCE [LARGE SCALE GENOMIC DNA]</scope>
    <source>
        <strain evidence="9 10">AlHP1</strain>
    </source>
</reference>
<evidence type="ECO:0000256" key="4">
    <source>
        <dbReference type="ARBA" id="ARBA00023015"/>
    </source>
</evidence>
<gene>
    <name evidence="9" type="ORF">Q8F55_006133</name>
</gene>
<feature type="domain" description="Xylanolytic transcriptional activator regulatory" evidence="8">
    <location>
        <begin position="143"/>
        <end position="312"/>
    </location>
</feature>
<dbReference type="EMBL" id="JBBXJM010000005">
    <property type="protein sequence ID" value="KAL1406729.1"/>
    <property type="molecule type" value="Genomic_DNA"/>
</dbReference>
<evidence type="ECO:0000256" key="5">
    <source>
        <dbReference type="ARBA" id="ARBA00023125"/>
    </source>
</evidence>
<dbReference type="PANTHER" id="PTHR47782">
    <property type="entry name" value="ZN(II)2CYS6 TRANSCRIPTION FACTOR (EUROFUNG)-RELATED"/>
    <property type="match status" value="1"/>
</dbReference>
<dbReference type="GeneID" id="95987176"/>
<comment type="subcellular location">
    <subcellularLocation>
        <location evidence="1">Nucleus</location>
    </subcellularLocation>
</comment>
<keyword evidence="10" id="KW-1185">Reference proteome</keyword>
<keyword evidence="3" id="KW-0862">Zinc</keyword>
<dbReference type="Pfam" id="PF04082">
    <property type="entry name" value="Fungal_trans"/>
    <property type="match status" value="1"/>
</dbReference>
<keyword evidence="5" id="KW-0238">DNA-binding</keyword>
<evidence type="ECO:0000313" key="10">
    <source>
        <dbReference type="Proteomes" id="UP001565368"/>
    </source>
</evidence>
<evidence type="ECO:0000256" key="2">
    <source>
        <dbReference type="ARBA" id="ARBA00022723"/>
    </source>
</evidence>
<keyword evidence="6" id="KW-0804">Transcription</keyword>
<comment type="caution">
    <text evidence="9">The sequence shown here is derived from an EMBL/GenBank/DDBJ whole genome shotgun (WGS) entry which is preliminary data.</text>
</comment>
<sequence>MCERRGIDCVFDRNVAELVVELEAKQARIAVLEAIVRKHVRDLGNVASLDMASLSEALERIPVASAEIDLGSQPLPPSLVAIVENKLKELNTGNRRHHSVINYMSSQLGVNEPEVDDTVSAPPAAWPPYEFAVEVVQVFVQTNSMWPIFTRAELMADVESVYHGAGETPGPTCRLFFVFSIACVWLAQRGSGDRIDTSLLRNRALSCLLQVLRTEDSVTCVGALALFCLSAIYDWGGPDHPQLTPAVAQVTLAIGLQHEPPAHLSEQEKERRRLLFWGVYCMDRAVAGNLGKNVNFNRDDVTVLFPSRLDPLGSLGEGFEPLEFFKHIRDMWELNWEVNYGPTKDVADLHRRLDEWHARIPAGPPASLFHQYHKQLLAILYRPRCVTRPPEEHIRVLEESAAEAINVSIILQEEHKLFDNYYQFNSVIGMGVILICSYLLRQDRDPVWCAGAIAQLGRAQVFIGSFCRGWPYARGMSRAFDSLAARIVELLSGGLTTAAEADISKAAADLAIVNAPPLDLNLAGAEDHTMAWDEWISHSLVTIDSEGIGDANLDALMATIGETPTWVSAMVSGGPQA</sequence>
<protein>
    <recommendedName>
        <fullName evidence="8">Xylanolytic transcriptional activator regulatory domain-containing protein</fullName>
    </recommendedName>
</protein>
<evidence type="ECO:0000256" key="1">
    <source>
        <dbReference type="ARBA" id="ARBA00004123"/>
    </source>
</evidence>
<dbReference type="InterPro" id="IPR007219">
    <property type="entry name" value="XnlR_reg_dom"/>
</dbReference>
<dbReference type="InterPro" id="IPR052202">
    <property type="entry name" value="Yeast_MetPath_Reg"/>
</dbReference>
<evidence type="ECO:0000313" key="9">
    <source>
        <dbReference type="EMBL" id="KAL1406729.1"/>
    </source>
</evidence>